<gene>
    <name evidence="3" type="ORF">FHK87_05785</name>
</gene>
<dbReference type="EMBL" id="VFWZ01000002">
    <property type="protein sequence ID" value="TPN87101.1"/>
    <property type="molecule type" value="Genomic_DNA"/>
</dbReference>
<feature type="signal peptide" evidence="2">
    <location>
        <begin position="1"/>
        <end position="19"/>
    </location>
</feature>
<feature type="region of interest" description="Disordered" evidence="1">
    <location>
        <begin position="263"/>
        <end position="317"/>
    </location>
</feature>
<feature type="compositionally biased region" description="Low complexity" evidence="1">
    <location>
        <begin position="278"/>
        <end position="301"/>
    </location>
</feature>
<organism evidence="3 4">
    <name type="scientific">Aquimarina algicola</name>
    <dbReference type="NCBI Taxonomy" id="2589995"/>
    <lineage>
        <taxon>Bacteria</taxon>
        <taxon>Pseudomonadati</taxon>
        <taxon>Bacteroidota</taxon>
        <taxon>Flavobacteriia</taxon>
        <taxon>Flavobacteriales</taxon>
        <taxon>Flavobacteriaceae</taxon>
        <taxon>Aquimarina</taxon>
    </lineage>
</organism>
<evidence type="ECO:0000256" key="2">
    <source>
        <dbReference type="SAM" id="SignalP"/>
    </source>
</evidence>
<reference evidence="3 4" key="1">
    <citation type="submission" date="2019-06" db="EMBL/GenBank/DDBJ databases">
        <authorList>
            <person name="Meng X."/>
        </authorList>
    </citation>
    <scope>NUCLEOTIDE SEQUENCE [LARGE SCALE GENOMIC DNA]</scope>
    <source>
        <strain evidence="3 4">M625</strain>
    </source>
</reference>
<proteinExistence type="predicted"/>
<feature type="chain" id="PRO_5021368480" description="RHS repeat-associated core domain-containing protein" evidence="2">
    <location>
        <begin position="20"/>
        <end position="351"/>
    </location>
</feature>
<keyword evidence="2" id="KW-0732">Signal</keyword>
<dbReference type="Proteomes" id="UP000315540">
    <property type="component" value="Unassembled WGS sequence"/>
</dbReference>
<feature type="compositionally biased region" description="Polar residues" evidence="1">
    <location>
        <begin position="263"/>
        <end position="275"/>
    </location>
</feature>
<dbReference type="Gene3D" id="2.180.10.10">
    <property type="entry name" value="RHS repeat-associated core"/>
    <property type="match status" value="1"/>
</dbReference>
<evidence type="ECO:0000313" key="3">
    <source>
        <dbReference type="EMBL" id="TPN87101.1"/>
    </source>
</evidence>
<evidence type="ECO:0000313" key="4">
    <source>
        <dbReference type="Proteomes" id="UP000315540"/>
    </source>
</evidence>
<evidence type="ECO:0008006" key="5">
    <source>
        <dbReference type="Google" id="ProtNLM"/>
    </source>
</evidence>
<dbReference type="AlphaFoldDB" id="A0A504JKN4"/>
<protein>
    <recommendedName>
        <fullName evidence="5">RHS repeat-associated core domain-containing protein</fullName>
    </recommendedName>
</protein>
<name>A0A504JKN4_9FLAO</name>
<accession>A0A504JKN4</accession>
<evidence type="ECO:0000256" key="1">
    <source>
        <dbReference type="SAM" id="MobiDB-lite"/>
    </source>
</evidence>
<feature type="compositionally biased region" description="Polar residues" evidence="1">
    <location>
        <begin position="302"/>
        <end position="317"/>
    </location>
</feature>
<keyword evidence="4" id="KW-1185">Reference proteome</keyword>
<comment type="caution">
    <text evidence="3">The sequence shown here is derived from an EMBL/GenBank/DDBJ whole genome shotgun (WGS) entry which is preliminary data.</text>
</comment>
<feature type="region of interest" description="Disordered" evidence="1">
    <location>
        <begin position="210"/>
        <end position="250"/>
    </location>
</feature>
<feature type="compositionally biased region" description="Polar residues" evidence="1">
    <location>
        <begin position="229"/>
        <end position="240"/>
    </location>
</feature>
<sequence length="351" mass="37747">MKKSYIILLLIMFTTIMTAQNPFEKFGYTPKVGTLTKGKFIEHFDNDSIVQIGTVLLNVRSKSIIGFEMKTITLSEATLEPSISSRWMNPDPLAEGMRRFSPYNYAWDNPINVIDPDGLFGIFVNEAGRQIGDDGIDDDKVYVVKTSKKSFDSGVASAGISGKEARATEKFIKENSGNTAAFQENSIAYDNSVEIEGSADTRQAMVDIVNQDNGRGGTSDANNREYGGTISNDGTVTQSPPGAVSDPSVNSHASIEHVIRGNTKSTFHSHPSGTKVTGAGAANRNSTSASSSIGGSTTTSSFQNAPSKPDVSGSTRTNYTFYRGGGGRVYIYSGKGVIATLPQKRFVRPKR</sequence>